<feature type="region of interest" description="Disordered" evidence="14">
    <location>
        <begin position="141"/>
        <end position="196"/>
    </location>
</feature>
<reference evidence="17" key="1">
    <citation type="submission" date="2021-10" db="EMBL/GenBank/DDBJ databases">
        <title>Tropical sea cucumber genome reveals ecological adaptation and Cuvierian tubules defense mechanism.</title>
        <authorList>
            <person name="Chen T."/>
        </authorList>
    </citation>
    <scope>NUCLEOTIDE SEQUENCE</scope>
    <source>
        <strain evidence="17">Nanhai2018</strain>
        <tissue evidence="17">Muscle</tissue>
    </source>
</reference>
<dbReference type="OrthoDB" id="10059618at2759"/>
<dbReference type="SMART" id="SM00694">
    <property type="entry name" value="DysFC"/>
    <property type="match status" value="2"/>
</dbReference>
<dbReference type="InterPro" id="IPR012561">
    <property type="entry name" value="Ferlin_B-domain"/>
</dbReference>
<dbReference type="FunFam" id="2.60.40.150:FF:000026">
    <property type="entry name" value="dysferlin isoform X2"/>
    <property type="match status" value="1"/>
</dbReference>
<evidence type="ECO:0000256" key="12">
    <source>
        <dbReference type="ARBA" id="ARBA00023136"/>
    </source>
</evidence>
<dbReference type="InterPro" id="IPR037721">
    <property type="entry name" value="Ferlin"/>
</dbReference>
<feature type="region of interest" description="Disordered" evidence="14">
    <location>
        <begin position="461"/>
        <end position="513"/>
    </location>
</feature>
<dbReference type="SMART" id="SM00239">
    <property type="entry name" value="C2"/>
    <property type="match status" value="7"/>
</dbReference>
<dbReference type="EMBL" id="JAIZAY010000017">
    <property type="protein sequence ID" value="KAJ8025764.1"/>
    <property type="molecule type" value="Genomic_DNA"/>
</dbReference>
<proteinExistence type="inferred from homology"/>
<feature type="domain" description="C2" evidence="16">
    <location>
        <begin position="1"/>
        <end position="104"/>
    </location>
</feature>
<evidence type="ECO:0000256" key="14">
    <source>
        <dbReference type="SAM" id="MobiDB-lite"/>
    </source>
</evidence>
<dbReference type="PANTHER" id="PTHR12546:SF33">
    <property type="entry name" value="SPERM VESICLE FUSION PROTEIN FER-1"/>
    <property type="match status" value="1"/>
</dbReference>
<evidence type="ECO:0000256" key="13">
    <source>
        <dbReference type="ARBA" id="ARBA00023329"/>
    </source>
</evidence>
<gene>
    <name evidence="17" type="ORF">HOLleu_33409</name>
</gene>
<comment type="similarity">
    <text evidence="3">Belongs to the ferlin family.</text>
</comment>
<dbReference type="SMART" id="SM01201">
    <property type="entry name" value="FerB"/>
    <property type="match status" value="1"/>
</dbReference>
<dbReference type="PROSITE" id="PS50004">
    <property type="entry name" value="C2"/>
    <property type="match status" value="7"/>
</dbReference>
<evidence type="ECO:0000256" key="9">
    <source>
        <dbReference type="ARBA" id="ARBA00022837"/>
    </source>
</evidence>
<dbReference type="CDD" id="cd08373">
    <property type="entry name" value="C2A_Ferlin"/>
    <property type="match status" value="1"/>
</dbReference>
<dbReference type="Pfam" id="PF00168">
    <property type="entry name" value="C2"/>
    <property type="match status" value="7"/>
</dbReference>
<name>A0A9Q0YNJ8_HOLLE</name>
<dbReference type="InterPro" id="IPR006614">
    <property type="entry name" value="Peroxin/Ferlin"/>
</dbReference>
<evidence type="ECO:0000256" key="11">
    <source>
        <dbReference type="ARBA" id="ARBA00022989"/>
    </source>
</evidence>
<dbReference type="Proteomes" id="UP001152320">
    <property type="component" value="Chromosome 17"/>
</dbReference>
<dbReference type="InterPro" id="IPR037723">
    <property type="entry name" value="C2D_Ferlin"/>
</dbReference>
<dbReference type="InterPro" id="IPR012560">
    <property type="entry name" value="Ferlin_A-domain"/>
</dbReference>
<feature type="domain" description="C2" evidence="16">
    <location>
        <begin position="337"/>
        <end position="472"/>
    </location>
</feature>
<dbReference type="InterPro" id="IPR012968">
    <property type="entry name" value="FerIin_dom"/>
</dbReference>
<dbReference type="SMART" id="SM01202">
    <property type="entry name" value="FerI"/>
    <property type="match status" value="1"/>
</dbReference>
<feature type="compositionally biased region" description="Acidic residues" evidence="14">
    <location>
        <begin position="467"/>
        <end position="492"/>
    </location>
</feature>
<dbReference type="InterPro" id="IPR000008">
    <property type="entry name" value="C2_dom"/>
</dbReference>
<keyword evidence="9" id="KW-0106">Calcium</keyword>
<dbReference type="InterPro" id="IPR032362">
    <property type="entry name" value="Ferlin_C"/>
</dbReference>
<dbReference type="CDD" id="cd04037">
    <property type="entry name" value="C2E_Ferlin"/>
    <property type="match status" value="1"/>
</dbReference>
<dbReference type="GO" id="GO:0005886">
    <property type="term" value="C:plasma membrane"/>
    <property type="evidence" value="ECO:0007669"/>
    <property type="project" value="UniProtKB-SubCell"/>
</dbReference>
<feature type="compositionally biased region" description="Acidic residues" evidence="14">
    <location>
        <begin position="151"/>
        <end position="170"/>
    </location>
</feature>
<dbReference type="SMART" id="SM01200">
    <property type="entry name" value="FerA"/>
    <property type="match status" value="1"/>
</dbReference>
<dbReference type="GO" id="GO:0030659">
    <property type="term" value="C:cytoplasmic vesicle membrane"/>
    <property type="evidence" value="ECO:0007669"/>
    <property type="project" value="UniProtKB-SubCell"/>
</dbReference>
<feature type="compositionally biased region" description="Basic residues" evidence="14">
    <location>
        <begin position="182"/>
        <end position="192"/>
    </location>
</feature>
<feature type="domain" description="C2" evidence="16">
    <location>
        <begin position="1911"/>
        <end position="2060"/>
    </location>
</feature>
<evidence type="ECO:0000313" key="18">
    <source>
        <dbReference type="Proteomes" id="UP001152320"/>
    </source>
</evidence>
<dbReference type="Pfam" id="PF08151">
    <property type="entry name" value="FerI"/>
    <property type="match status" value="1"/>
</dbReference>
<dbReference type="PANTHER" id="PTHR12546">
    <property type="entry name" value="FER-1-LIKE"/>
    <property type="match status" value="1"/>
</dbReference>
<dbReference type="GO" id="GO:0046872">
    <property type="term" value="F:metal ion binding"/>
    <property type="evidence" value="ECO:0007669"/>
    <property type="project" value="UniProtKB-KW"/>
</dbReference>
<evidence type="ECO:0000256" key="1">
    <source>
        <dbReference type="ARBA" id="ARBA00004401"/>
    </source>
</evidence>
<evidence type="ECO:0000256" key="10">
    <source>
        <dbReference type="ARBA" id="ARBA00022968"/>
    </source>
</evidence>
<dbReference type="Pfam" id="PF08165">
    <property type="entry name" value="FerA"/>
    <property type="match status" value="1"/>
</dbReference>
<keyword evidence="11 15" id="KW-1133">Transmembrane helix</keyword>
<dbReference type="CDD" id="cd08374">
    <property type="entry name" value="C2F_Ferlin"/>
    <property type="match status" value="1"/>
</dbReference>
<feature type="domain" description="C2" evidence="16">
    <location>
        <begin position="1677"/>
        <end position="1795"/>
    </location>
</feature>
<evidence type="ECO:0000256" key="3">
    <source>
        <dbReference type="ARBA" id="ARBA00007561"/>
    </source>
</evidence>
<evidence type="ECO:0000256" key="4">
    <source>
        <dbReference type="ARBA" id="ARBA00022475"/>
    </source>
</evidence>
<dbReference type="InterPro" id="IPR037724">
    <property type="entry name" value="C2E_Ferlin"/>
</dbReference>
<evidence type="ECO:0000256" key="15">
    <source>
        <dbReference type="SAM" id="Phobius"/>
    </source>
</evidence>
<accession>A0A9Q0YNJ8</accession>
<evidence type="ECO:0000256" key="6">
    <source>
        <dbReference type="ARBA" id="ARBA00022692"/>
    </source>
</evidence>
<feature type="transmembrane region" description="Helical" evidence="15">
    <location>
        <begin position="2164"/>
        <end position="2184"/>
    </location>
</feature>
<dbReference type="InterPro" id="IPR037722">
    <property type="entry name" value="C2C_Ferlin"/>
</dbReference>
<evidence type="ECO:0000259" key="16">
    <source>
        <dbReference type="PROSITE" id="PS50004"/>
    </source>
</evidence>
<dbReference type="CDD" id="cd04018">
    <property type="entry name" value="C2C_Ferlin"/>
    <property type="match status" value="1"/>
</dbReference>
<organism evidence="17 18">
    <name type="scientific">Holothuria leucospilota</name>
    <name type="common">Black long sea cucumber</name>
    <name type="synonym">Mertensiothuria leucospilota</name>
    <dbReference type="NCBI Taxonomy" id="206669"/>
    <lineage>
        <taxon>Eukaryota</taxon>
        <taxon>Metazoa</taxon>
        <taxon>Echinodermata</taxon>
        <taxon>Eleutherozoa</taxon>
        <taxon>Echinozoa</taxon>
        <taxon>Holothuroidea</taxon>
        <taxon>Aspidochirotacea</taxon>
        <taxon>Aspidochirotida</taxon>
        <taxon>Holothuriidae</taxon>
        <taxon>Holothuria</taxon>
    </lineage>
</organism>
<dbReference type="Gene3D" id="2.60.40.150">
    <property type="entry name" value="C2 domain"/>
    <property type="match status" value="6"/>
</dbReference>
<dbReference type="CDD" id="cd04011">
    <property type="entry name" value="C2B_Ferlin"/>
    <property type="match status" value="1"/>
</dbReference>
<dbReference type="Pfam" id="PF22901">
    <property type="entry name" value="dsrm_Ferlin"/>
    <property type="match status" value="1"/>
</dbReference>
<feature type="domain" description="C2" evidence="16">
    <location>
        <begin position="1166"/>
        <end position="1292"/>
    </location>
</feature>
<dbReference type="InterPro" id="IPR037720">
    <property type="entry name" value="C2B_Ferlin"/>
</dbReference>
<feature type="domain" description="C2" evidence="16">
    <location>
        <begin position="1327"/>
        <end position="1451"/>
    </location>
</feature>
<dbReference type="InterPro" id="IPR055072">
    <property type="entry name" value="Ferlin_DSRM"/>
</dbReference>
<dbReference type="InterPro" id="IPR037726">
    <property type="entry name" value="C2A_Ferlin"/>
</dbReference>
<feature type="region of interest" description="Disordered" evidence="14">
    <location>
        <begin position="1444"/>
        <end position="1478"/>
    </location>
</feature>
<comment type="caution">
    <text evidence="17">The sequence shown here is derived from an EMBL/GenBank/DDBJ whole genome shotgun (WGS) entry which is preliminary data.</text>
</comment>
<comment type="subcellular location">
    <subcellularLocation>
        <location evidence="1">Cell membrane</location>
        <topology evidence="1">Single-pass type II membrane protein</topology>
    </subcellularLocation>
    <subcellularLocation>
        <location evidence="2">Cytoplasmic vesicle membrane</location>
        <topology evidence="2">Single-pass type II membrane protein</topology>
    </subcellularLocation>
</comment>
<dbReference type="SUPFAM" id="SSF49562">
    <property type="entry name" value="C2 domain (Calcium/lipid-binding domain, CaLB)"/>
    <property type="match status" value="7"/>
</dbReference>
<dbReference type="InterPro" id="IPR035892">
    <property type="entry name" value="C2_domain_sf"/>
</dbReference>
<feature type="region of interest" description="Disordered" evidence="14">
    <location>
        <begin position="1513"/>
        <end position="1585"/>
    </location>
</feature>
<evidence type="ECO:0000256" key="2">
    <source>
        <dbReference type="ARBA" id="ARBA00004483"/>
    </source>
</evidence>
<protein>
    <submittedName>
        <fullName evidence="17">Dysferlin</fullName>
    </submittedName>
</protein>
<dbReference type="Pfam" id="PF16165">
    <property type="entry name" value="Ferlin_C"/>
    <property type="match status" value="1"/>
</dbReference>
<keyword evidence="4" id="KW-1003">Cell membrane</keyword>
<evidence type="ECO:0000256" key="7">
    <source>
        <dbReference type="ARBA" id="ARBA00022723"/>
    </source>
</evidence>
<keyword evidence="6 15" id="KW-0812">Transmembrane</keyword>
<feature type="region of interest" description="Disordered" evidence="14">
    <location>
        <begin position="1131"/>
        <end position="1166"/>
    </location>
</feature>
<keyword evidence="5" id="KW-0597">Phosphoprotein</keyword>
<keyword evidence="12 15" id="KW-0472">Membrane</keyword>
<evidence type="ECO:0000313" key="17">
    <source>
        <dbReference type="EMBL" id="KAJ8025764.1"/>
    </source>
</evidence>
<dbReference type="CDD" id="cd04017">
    <property type="entry name" value="C2D_Ferlin"/>
    <property type="match status" value="1"/>
</dbReference>
<dbReference type="InterPro" id="IPR037725">
    <property type="entry name" value="C2F_Ferlin"/>
</dbReference>
<keyword evidence="13" id="KW-0968">Cytoplasmic vesicle</keyword>
<feature type="compositionally biased region" description="Basic and acidic residues" evidence="14">
    <location>
        <begin position="1562"/>
        <end position="1581"/>
    </location>
</feature>
<keyword evidence="18" id="KW-1185">Reference proteome</keyword>
<feature type="domain" description="C2" evidence="16">
    <location>
        <begin position="183"/>
        <end position="301"/>
    </location>
</feature>
<evidence type="ECO:0000256" key="8">
    <source>
        <dbReference type="ARBA" id="ARBA00022737"/>
    </source>
</evidence>
<keyword evidence="8" id="KW-0677">Repeat</keyword>
<dbReference type="SMART" id="SM00693">
    <property type="entry name" value="DysFN"/>
    <property type="match status" value="2"/>
</dbReference>
<dbReference type="Pfam" id="PF08150">
    <property type="entry name" value="FerB"/>
    <property type="match status" value="1"/>
</dbReference>
<evidence type="ECO:0000256" key="5">
    <source>
        <dbReference type="ARBA" id="ARBA00022553"/>
    </source>
</evidence>
<sequence length="2200" mass="247530">MSLIVVVVEAKTLPNLERFGKIDPFVEITFAGTVKKTEVQKDTLDPTFNEKLEFDLGGKALSSADSIEIVVKDHEKIGKNRLVGKYTFSLSAVAGKNKSANPTLKLQDASGRPTSGELVLQINYSPPPGAEGPVKAKNVADVSSAPGAGDGDGDEEEDDEEEEGEEEEGGDAGGAGRSIGSMKKKKKRRSQLSKKPQDFQVRIKIWEARQLAGGNIHPVCKVTVSTQTKMTRVKKSTNKPYWDEVFFFNFNASPAELFDEVVNLEVFNSKKLRSDALIGNFQLDVGTIYEEDDHCFLNKWLLLTNADDAQAGPKGYLQVSMSVLTTGEDAQVFKKSDGDDIQSNLLRPAGMQLRKGMFVIKVYHAEEVPQMDPAFFEGVKKLFGSDKQKELVDPFLRVDFAGQQIETEVKQCNDHPDWNTILRLGIRFPSMCERIKLQMLDWDRLSGDDYIGTAFIDLPAISSPGEEGAEIDSDDDYEEEEEEDEGGADEGGEVNVITTTTGGNSKDEEDEEEADLAAGFLPTFGPCFVNFYGSTREFSDLPDSFEDLNKGKGEGVAYRGRVLVSVETKLGEHPETAVEPISEEDIVRVSKYLRRRKFRLYCAILDSLMVSETDDPVEFEVSIGNYGNKLDDGCIPQPSATQPTNAVYDGCQYHFLPWGENKPLLIINSDWEDVTWRLECLNILLNRITRVETNLQRVKLTMKAGAPTAEIAAQLIGMIDSLIMDCNKPLPEADSTKDKTNDLDRKKYQMRCNALAAIVAEASKLREHATDVQEAIDEVEGYVNVLKNLAVEPQNSMPDIIVWMISGTKRIAYHRIPANDLLFSSKDPDACGKLCGKISSFFLKTVSTEQEDLLDLEASDLMVPGQMWANIGAKKIPAFVRVKMWLGLESESDNFQRGLKDAEVAVFAETYENQMSVLGHWTSKGLPRPKWSDANGKVKLPKEKFKLPFGWRWDSDWFMAPEISTTFDADAGQTKFLEDIYEQQSRNVPGGYWGTADPPFTTAAGDAITVKTKEEVQAPEGWIWDDAWQADINRAVDEEGFEYCVDPTLASWGPVERTYHLCRRKRWVRPRSLVADPKALEKKKKEEAKKSEGWQYAPLFNMKFHATERKMDMVRRRRFHRKMVAESPNASAVFDFGGGDDSSDEEEEKKKKKKKKDKEKEGPKAAMSTPRIFLTHTQVNKYQLRAYIYQARDLIASDSDSFSDPYAYVSFMNRSQKTECIKMTLCPTWDQTLIFDDMEIAGDPEILQANPPEVVFEVFDFDTFGSNEFLGRTIAQPIVKLDGSDQRVARLAWYQIVKKGKPAGELLASFELFLVSEKSDLPFMPPMRGDLYIVPNGIRPVLQRTGVEILCWGVRNMKKFQLSSVTSPSIEFEVGGKIIHSKVIKNTKKNPNFSSPVLFMEVDLPKEELYTPPINIKVRDHRAFGRKPIVGTSVVKNLSSFRCEPAAPEGTAPPPEQPATDPSAQAPATLPPEGDMSAVGDIDAEALTPEEITSATNLLGESIGLLQVRSREVKDENGAAKPPGNGTGGLTPPGQTGEESGHSSQGGGEGDHIIQIPEEEQTGDKAKEGEKAQDEKKIKELDEADTENEEIDWWSKYYASTGEPEKAGDYLERGYHKMDVYETSLEKVGEHDFFKDFCNTFELQRGKQDDDDEEEDGVGEFKGLFRIYPLPGDLKAPMPAKQFLQLPPSKPVECLVRVYCIKAIDLQPQDTNGLADPYLKMSLGKVKFTDEDYYIPNSLNPNFGRMFEVKTFLPVHKDLKITVMDYDLLSKDDIIGETYIDLENRYLTKFRATCGLPAAYHIDGPNQWRDAQLPSQILKDHCTKNALPEPVFYGTNKLAFNGKMFNLEDYEPPGHVNNPHEGEEDERLALYALNTLPLVKEHIETRPLYSPLMPDIEQGKLQMWVDIFPLYMGAPSIPVNITPRLAKRFVLRCIIWNCQDVVLDETSLLGEKMSDIYVKGWIQGIDEKQRTDVHYRSLNGEGNFNWRFVFPFDYIPPEQVVVVKKKEHFWSLDKTETRLPPQLNLQIWDNDKFSSDDFLGSLDLNLNMMPKPKKKASQVKETDLPYAENEKQPALYSLFEMKRVKGWYPCIDDTTGERLIGGKVECELEIVDELEELERPAGKARDEPNANPTLDPPKRPATSFFWFTSPWKTFKFILWKNLKWYIIGFFIIFFIILFLALFLYTFPGAVTSGVVGAVVG</sequence>
<keyword evidence="10" id="KW-0735">Signal-anchor</keyword>
<keyword evidence="7" id="KW-0479">Metal-binding</keyword>
<dbReference type="GO" id="GO:0007009">
    <property type="term" value="P:plasma membrane organization"/>
    <property type="evidence" value="ECO:0007669"/>
    <property type="project" value="TreeGrafter"/>
</dbReference>